<evidence type="ECO:0000313" key="2">
    <source>
        <dbReference type="Proteomes" id="UP000886885"/>
    </source>
</evidence>
<evidence type="ECO:0000313" key="1">
    <source>
        <dbReference type="EMBL" id="KAG6774886.1"/>
    </source>
</evidence>
<dbReference type="AlphaFoldDB" id="A0A8X7ZSM6"/>
<keyword evidence="2" id="KW-1185">Reference proteome</keyword>
<sequence length="86" mass="9518">MRDIEEILKSKLATIKEDESESDEVEKSTVTPAILARSLPPKIACLNINGILSHASTNMYVGFRISEQAIGQIDSFCLVKLERVLV</sequence>
<name>A0A8X7ZSM6_POPTO</name>
<organism evidence="1 2">
    <name type="scientific">Populus tomentosa</name>
    <name type="common">Chinese white poplar</name>
    <dbReference type="NCBI Taxonomy" id="118781"/>
    <lineage>
        <taxon>Eukaryota</taxon>
        <taxon>Viridiplantae</taxon>
        <taxon>Streptophyta</taxon>
        <taxon>Embryophyta</taxon>
        <taxon>Tracheophyta</taxon>
        <taxon>Spermatophyta</taxon>
        <taxon>Magnoliopsida</taxon>
        <taxon>eudicotyledons</taxon>
        <taxon>Gunneridae</taxon>
        <taxon>Pentapetalae</taxon>
        <taxon>rosids</taxon>
        <taxon>fabids</taxon>
        <taxon>Malpighiales</taxon>
        <taxon>Salicaceae</taxon>
        <taxon>Saliceae</taxon>
        <taxon>Populus</taxon>
    </lineage>
</organism>
<dbReference type="EMBL" id="JAAWWB010000009">
    <property type="protein sequence ID" value="KAG6774886.1"/>
    <property type="molecule type" value="Genomic_DNA"/>
</dbReference>
<gene>
    <name evidence="1" type="ORF">POTOM_018302</name>
</gene>
<proteinExistence type="predicted"/>
<reference evidence="1" key="1">
    <citation type="journal article" date="2020" name="bioRxiv">
        <title>Hybrid origin of Populus tomentosa Carr. identified through genome sequencing and phylogenomic analysis.</title>
        <authorList>
            <person name="An X."/>
            <person name="Gao K."/>
            <person name="Chen Z."/>
            <person name="Li J."/>
            <person name="Yang X."/>
            <person name="Yang X."/>
            <person name="Zhou J."/>
            <person name="Guo T."/>
            <person name="Zhao T."/>
            <person name="Huang S."/>
            <person name="Miao D."/>
            <person name="Khan W.U."/>
            <person name="Rao P."/>
            <person name="Ye M."/>
            <person name="Lei B."/>
            <person name="Liao W."/>
            <person name="Wang J."/>
            <person name="Ji L."/>
            <person name="Li Y."/>
            <person name="Guo B."/>
            <person name="Mustafa N.S."/>
            <person name="Li S."/>
            <person name="Yun Q."/>
            <person name="Keller S.R."/>
            <person name="Mao J."/>
            <person name="Zhang R."/>
            <person name="Strauss S.H."/>
        </authorList>
    </citation>
    <scope>NUCLEOTIDE SEQUENCE</scope>
    <source>
        <strain evidence="1">GM15</strain>
        <tissue evidence="1">Leaf</tissue>
    </source>
</reference>
<accession>A0A8X7ZSM6</accession>
<comment type="caution">
    <text evidence="1">The sequence shown here is derived from an EMBL/GenBank/DDBJ whole genome shotgun (WGS) entry which is preliminary data.</text>
</comment>
<protein>
    <submittedName>
        <fullName evidence="1">Uncharacterized protein</fullName>
    </submittedName>
</protein>
<dbReference type="Proteomes" id="UP000886885">
    <property type="component" value="Chromosome 5A"/>
</dbReference>